<name>A0A9W8JFE5_9AGAR</name>
<protein>
    <recommendedName>
        <fullName evidence="1">Beta-glucuronidase C-terminal domain-containing protein</fullName>
    </recommendedName>
</protein>
<reference evidence="2" key="1">
    <citation type="submission" date="2022-06" db="EMBL/GenBank/DDBJ databases">
        <title>Genome Sequence of Candolleomyces eurysporus.</title>
        <authorList>
            <person name="Buettner E."/>
        </authorList>
    </citation>
    <scope>NUCLEOTIDE SEQUENCE</scope>
    <source>
        <strain evidence="2">VTCC 930004</strain>
    </source>
</reference>
<sequence>MQNYLHNLIARIPSKPLRIRIGGNGMDGSTYVRKLKPALRIQDPSAYFNDIPVEFGAGFFELLNGMADKVGAMQFAIGLSMRNIKGDFNDSLKNVVDLAKDAKKMLGGRLDSLFLGNEPDLYKINGKRSSYDVNTYIPEVDQTVAALTKADVLTSAIPSLTPGKQFAMALWSIDVGLKAASLGFSAAYIHTREFGIQYNLFDPPAADTSRSMESGWRTGTPYYATLFLAEVTSPEGNIVVDLNLHDPRQTPNANASATVAGYAIYSAKDRGRQKLVFINYSDSDSQPFRIGANTTYKVEYRTLTAQSVRETKNVTWGGQTIGGYGNLVGPGAVLVTLGNSATLFKGNTTIAAPGESGARTNRQHWPLGLIFMAGTIMLLSS</sequence>
<dbReference type="AlphaFoldDB" id="A0A9W8JFE5"/>
<dbReference type="EMBL" id="JANBPK010000858">
    <property type="protein sequence ID" value="KAJ2929808.1"/>
    <property type="molecule type" value="Genomic_DNA"/>
</dbReference>
<dbReference type="Gene3D" id="2.60.40.1180">
    <property type="entry name" value="Golgi alpha-mannosidase II"/>
    <property type="match status" value="1"/>
</dbReference>
<dbReference type="PANTHER" id="PTHR36183">
    <property type="entry name" value="BETA-GLUCURONIDASE"/>
    <property type="match status" value="1"/>
</dbReference>
<feature type="domain" description="Beta-glucuronidase C-terminal" evidence="1">
    <location>
        <begin position="261"/>
        <end position="329"/>
    </location>
</feature>
<feature type="non-terminal residue" evidence="2">
    <location>
        <position position="1"/>
    </location>
</feature>
<dbReference type="InterPro" id="IPR013780">
    <property type="entry name" value="Glyco_hydro_b"/>
</dbReference>
<accession>A0A9W8JFE5</accession>
<dbReference type="Proteomes" id="UP001140091">
    <property type="component" value="Unassembled WGS sequence"/>
</dbReference>
<dbReference type="InterPro" id="IPR031728">
    <property type="entry name" value="GlcAase_C"/>
</dbReference>
<keyword evidence="3" id="KW-1185">Reference proteome</keyword>
<dbReference type="Pfam" id="PF16862">
    <property type="entry name" value="Glyco_hydro_79C"/>
    <property type="match status" value="1"/>
</dbReference>
<dbReference type="InterPro" id="IPR052974">
    <property type="entry name" value="GH79_Enzymes"/>
</dbReference>
<proteinExistence type="predicted"/>
<comment type="caution">
    <text evidence="2">The sequence shown here is derived from an EMBL/GenBank/DDBJ whole genome shotgun (WGS) entry which is preliminary data.</text>
</comment>
<evidence type="ECO:0000313" key="3">
    <source>
        <dbReference type="Proteomes" id="UP001140091"/>
    </source>
</evidence>
<evidence type="ECO:0000259" key="1">
    <source>
        <dbReference type="Pfam" id="PF16862"/>
    </source>
</evidence>
<gene>
    <name evidence="2" type="ORF">H1R20_g7296</name>
</gene>
<evidence type="ECO:0000313" key="2">
    <source>
        <dbReference type="EMBL" id="KAJ2929808.1"/>
    </source>
</evidence>
<dbReference type="OrthoDB" id="2796951at2759"/>
<dbReference type="Gene3D" id="3.20.20.80">
    <property type="entry name" value="Glycosidases"/>
    <property type="match status" value="2"/>
</dbReference>
<organism evidence="2 3">
    <name type="scientific">Candolleomyces eurysporus</name>
    <dbReference type="NCBI Taxonomy" id="2828524"/>
    <lineage>
        <taxon>Eukaryota</taxon>
        <taxon>Fungi</taxon>
        <taxon>Dikarya</taxon>
        <taxon>Basidiomycota</taxon>
        <taxon>Agaricomycotina</taxon>
        <taxon>Agaricomycetes</taxon>
        <taxon>Agaricomycetidae</taxon>
        <taxon>Agaricales</taxon>
        <taxon>Agaricineae</taxon>
        <taxon>Psathyrellaceae</taxon>
        <taxon>Candolleomyces</taxon>
    </lineage>
</organism>
<dbReference type="PANTHER" id="PTHR36183:SF2">
    <property type="entry name" value="BETA-GLUCURONIDASE C-TERMINAL DOMAIN-CONTAINING PROTEIN"/>
    <property type="match status" value="1"/>
</dbReference>